<dbReference type="STRING" id="547042.BACCOPRO_03247"/>
<keyword evidence="2" id="KW-1185">Reference proteome</keyword>
<sequence>MNRLRRLLPHVLPAFRKLCRAFEKTFRRMKENISAFKGKDFGLFKKRLRLFSKETATYGRG</sequence>
<name>S0FBQ8_9BACT</name>
<protein>
    <submittedName>
        <fullName evidence="1">Uncharacterized protein</fullName>
    </submittedName>
</protein>
<evidence type="ECO:0000313" key="2">
    <source>
        <dbReference type="Proteomes" id="UP000014073"/>
    </source>
</evidence>
<reference evidence="1 2" key="1">
    <citation type="submission" date="2008-12" db="EMBL/GenBank/DDBJ databases">
        <authorList>
            <person name="Fulton L."/>
            <person name="Clifton S."/>
            <person name="Fulton B."/>
            <person name="Xu J."/>
            <person name="Minx P."/>
            <person name="Pepin K.H."/>
            <person name="Johnson M."/>
            <person name="Bhonagiri V."/>
            <person name="Nash W.E."/>
            <person name="Mardis E.R."/>
            <person name="Wilson R.K."/>
        </authorList>
    </citation>
    <scope>NUCLEOTIDE SEQUENCE [LARGE SCALE GENOMIC DNA]</scope>
    <source>
        <strain evidence="1 2">DSM 18228</strain>
    </source>
</reference>
<gene>
    <name evidence="1" type="ORF">BACCOPRO_03247</name>
</gene>
<dbReference type="AlphaFoldDB" id="S0FBQ8"/>
<comment type="caution">
    <text evidence="1">The sequence shown here is derived from an EMBL/GenBank/DDBJ whole genome shotgun (WGS) entry which is preliminary data.</text>
</comment>
<dbReference type="EMBL" id="ACBW01000205">
    <property type="protein sequence ID" value="EEF77724.1"/>
    <property type="molecule type" value="Genomic_DNA"/>
</dbReference>
<accession>S0FBQ8</accession>
<proteinExistence type="predicted"/>
<evidence type="ECO:0000313" key="1">
    <source>
        <dbReference type="EMBL" id="EEF77724.1"/>
    </source>
</evidence>
<organism evidence="1 2">
    <name type="scientific">Phocaeicola coprophilus DSM 18228 = JCM 13818</name>
    <dbReference type="NCBI Taxonomy" id="547042"/>
    <lineage>
        <taxon>Bacteria</taxon>
        <taxon>Pseudomonadati</taxon>
        <taxon>Bacteroidota</taxon>
        <taxon>Bacteroidia</taxon>
        <taxon>Bacteroidales</taxon>
        <taxon>Bacteroidaceae</taxon>
        <taxon>Phocaeicola</taxon>
    </lineage>
</organism>
<dbReference type="HOGENOM" id="CLU_2912690_0_0_10"/>
<dbReference type="Proteomes" id="UP000014073">
    <property type="component" value="Unassembled WGS sequence"/>
</dbReference>